<dbReference type="AlphaFoldDB" id="A0A494XY31"/>
<proteinExistence type="predicted"/>
<evidence type="ECO:0000313" key="2">
    <source>
        <dbReference type="EMBL" id="RKP54845.1"/>
    </source>
</evidence>
<dbReference type="Proteomes" id="UP000270342">
    <property type="component" value="Unassembled WGS sequence"/>
</dbReference>
<evidence type="ECO:0000313" key="3">
    <source>
        <dbReference type="Proteomes" id="UP000270342"/>
    </source>
</evidence>
<sequence>MQDYMQKSAKMKRVKNHEPIDGRHPARRIGSRPTRPVCRPSTALDFRVRLHINCAGFLLVVNR</sequence>
<reference evidence="2 3" key="1">
    <citation type="submission" date="2018-10" db="EMBL/GenBank/DDBJ databases">
        <title>Robbsia sp. DHC34, isolated from soil.</title>
        <authorList>
            <person name="Gao Z.-H."/>
            <person name="Qiu L.-H."/>
        </authorList>
    </citation>
    <scope>NUCLEOTIDE SEQUENCE [LARGE SCALE GENOMIC DNA]</scope>
    <source>
        <strain evidence="2 3">DHC34</strain>
    </source>
</reference>
<dbReference type="EMBL" id="RBZU01000005">
    <property type="protein sequence ID" value="RKP54845.1"/>
    <property type="molecule type" value="Genomic_DNA"/>
</dbReference>
<comment type="caution">
    <text evidence="2">The sequence shown here is derived from an EMBL/GenBank/DDBJ whole genome shotgun (WGS) entry which is preliminary data.</text>
</comment>
<gene>
    <name evidence="2" type="ORF">D7S86_14540</name>
</gene>
<organism evidence="2 3">
    <name type="scientific">Pararobbsia silviterrae</name>
    <dbReference type="NCBI Taxonomy" id="1792498"/>
    <lineage>
        <taxon>Bacteria</taxon>
        <taxon>Pseudomonadati</taxon>
        <taxon>Pseudomonadota</taxon>
        <taxon>Betaproteobacteria</taxon>
        <taxon>Burkholderiales</taxon>
        <taxon>Burkholderiaceae</taxon>
        <taxon>Pararobbsia</taxon>
    </lineage>
</organism>
<feature type="region of interest" description="Disordered" evidence="1">
    <location>
        <begin position="1"/>
        <end position="35"/>
    </location>
</feature>
<accession>A0A494XY31</accession>
<protein>
    <submittedName>
        <fullName evidence="2">Uncharacterized protein</fullName>
    </submittedName>
</protein>
<evidence type="ECO:0000256" key="1">
    <source>
        <dbReference type="SAM" id="MobiDB-lite"/>
    </source>
</evidence>
<keyword evidence="3" id="KW-1185">Reference proteome</keyword>
<name>A0A494XY31_9BURK</name>